<feature type="domain" description="HTH tetR-type" evidence="3">
    <location>
        <begin position="6"/>
        <end position="66"/>
    </location>
</feature>
<dbReference type="Pfam" id="PF00440">
    <property type="entry name" value="TetR_N"/>
    <property type="match status" value="1"/>
</dbReference>
<dbReference type="InterPro" id="IPR001647">
    <property type="entry name" value="HTH_TetR"/>
</dbReference>
<protein>
    <submittedName>
        <fullName evidence="4">TetR/AcrR family transcriptional regulator</fullName>
    </submittedName>
</protein>
<dbReference type="SUPFAM" id="SSF46689">
    <property type="entry name" value="Homeodomain-like"/>
    <property type="match status" value="1"/>
</dbReference>
<name>A0A846WJ56_9ACTN</name>
<dbReference type="InterPro" id="IPR009057">
    <property type="entry name" value="Homeodomain-like_sf"/>
</dbReference>
<reference evidence="4 5" key="1">
    <citation type="submission" date="2020-04" db="EMBL/GenBank/DDBJ databases">
        <title>MicrobeNet Type strains.</title>
        <authorList>
            <person name="Nicholson A.C."/>
        </authorList>
    </citation>
    <scope>NUCLEOTIDE SEQUENCE [LARGE SCALE GENOMIC DNA]</scope>
    <source>
        <strain evidence="4 5">ATCC BAA-14</strain>
    </source>
</reference>
<sequence length="236" mass="26015">MDGANIERRQHIVDVAIRILNEGGVDALNMRHLAAELHLRPMAVYYYVPNKSALLTMVLGEVVQRVVWSRYSGPPRERLLSQSVDLYDKLSDIPWISDVLHEGTSVGIPSLSQAENFLSACYDLGFDDDEAFGLWRTTWFVISSELQWNGEARVRRGDHMPAPEFTDAVMDAHPSAARVFGQWESLSEGYSVVPYLAALIDGAIANARTTVPATTRKAIRAQAGRKVSGSAEVASA</sequence>
<dbReference type="Gene3D" id="1.10.357.10">
    <property type="entry name" value="Tetracycline Repressor, domain 2"/>
    <property type="match status" value="1"/>
</dbReference>
<dbReference type="AlphaFoldDB" id="A0A846WJ56"/>
<dbReference type="Proteomes" id="UP000563898">
    <property type="component" value="Unassembled WGS sequence"/>
</dbReference>
<comment type="caution">
    <text evidence="4">The sequence shown here is derived from an EMBL/GenBank/DDBJ whole genome shotgun (WGS) entry which is preliminary data.</text>
</comment>
<dbReference type="GO" id="GO:0003677">
    <property type="term" value="F:DNA binding"/>
    <property type="evidence" value="ECO:0007669"/>
    <property type="project" value="UniProtKB-UniRule"/>
</dbReference>
<evidence type="ECO:0000256" key="2">
    <source>
        <dbReference type="PROSITE-ProRule" id="PRU00335"/>
    </source>
</evidence>
<feature type="DNA-binding region" description="H-T-H motif" evidence="2">
    <location>
        <begin position="29"/>
        <end position="48"/>
    </location>
</feature>
<dbReference type="RefSeq" id="WP_006371085.1">
    <property type="nucleotide sequence ID" value="NZ_JAAXPC010000001.1"/>
</dbReference>
<dbReference type="InterPro" id="IPR036271">
    <property type="entry name" value="Tet_transcr_reg_TetR-rel_C_sf"/>
</dbReference>
<keyword evidence="1 2" id="KW-0238">DNA-binding</keyword>
<evidence type="ECO:0000313" key="4">
    <source>
        <dbReference type="EMBL" id="NKY00411.1"/>
    </source>
</evidence>
<dbReference type="SUPFAM" id="SSF48498">
    <property type="entry name" value="Tetracyclin repressor-like, C-terminal domain"/>
    <property type="match status" value="1"/>
</dbReference>
<evidence type="ECO:0000256" key="1">
    <source>
        <dbReference type="ARBA" id="ARBA00023125"/>
    </source>
</evidence>
<dbReference type="EMBL" id="JAAXPC010000001">
    <property type="protein sequence ID" value="NKY00411.1"/>
    <property type="molecule type" value="Genomic_DNA"/>
</dbReference>
<accession>A0A846WJ56</accession>
<gene>
    <name evidence="4" type="ORF">HGA05_02300</name>
</gene>
<proteinExistence type="predicted"/>
<evidence type="ECO:0000313" key="5">
    <source>
        <dbReference type="Proteomes" id="UP000563898"/>
    </source>
</evidence>
<evidence type="ECO:0000259" key="3">
    <source>
        <dbReference type="PROSITE" id="PS50977"/>
    </source>
</evidence>
<organism evidence="4 5">
    <name type="scientific">Gordonia polyisoprenivorans</name>
    <dbReference type="NCBI Taxonomy" id="84595"/>
    <lineage>
        <taxon>Bacteria</taxon>
        <taxon>Bacillati</taxon>
        <taxon>Actinomycetota</taxon>
        <taxon>Actinomycetes</taxon>
        <taxon>Mycobacteriales</taxon>
        <taxon>Gordoniaceae</taxon>
        <taxon>Gordonia</taxon>
    </lineage>
</organism>
<dbReference type="PROSITE" id="PS50977">
    <property type="entry name" value="HTH_TETR_2"/>
    <property type="match status" value="1"/>
</dbReference>